<dbReference type="Proteomes" id="UP000276568">
    <property type="component" value="Unassembled WGS sequence"/>
</dbReference>
<evidence type="ECO:0000256" key="2">
    <source>
        <dbReference type="ARBA" id="ARBA00023002"/>
    </source>
</evidence>
<dbReference type="EMBL" id="RJQC01000001">
    <property type="protein sequence ID" value="RNM31219.1"/>
    <property type="molecule type" value="Genomic_DNA"/>
</dbReference>
<dbReference type="PANTHER" id="PTHR43673:SF10">
    <property type="entry name" value="NADH DEHYDROGENASE_NAD(P)H NITROREDUCTASE XCC3605-RELATED"/>
    <property type="match status" value="1"/>
</dbReference>
<dbReference type="InterPro" id="IPR000415">
    <property type="entry name" value="Nitroreductase-like"/>
</dbReference>
<protein>
    <submittedName>
        <fullName evidence="4">Nitroreductase</fullName>
    </submittedName>
</protein>
<comment type="caution">
    <text evidence="4">The sequence shown here is derived from an EMBL/GenBank/DDBJ whole genome shotgun (WGS) entry which is preliminary data.</text>
</comment>
<name>A0A3N0I2H6_9FIRM</name>
<feature type="domain" description="Nitroreductase" evidence="3">
    <location>
        <begin position="8"/>
        <end position="156"/>
    </location>
</feature>
<organism evidence="4 5">
    <name type="scientific">Absicoccus porci</name>
    <dbReference type="NCBI Taxonomy" id="2486576"/>
    <lineage>
        <taxon>Bacteria</taxon>
        <taxon>Bacillati</taxon>
        <taxon>Bacillota</taxon>
        <taxon>Erysipelotrichia</taxon>
        <taxon>Erysipelotrichales</taxon>
        <taxon>Erysipelotrichaceae</taxon>
        <taxon>Absicoccus</taxon>
    </lineage>
</organism>
<dbReference type="SUPFAM" id="SSF55469">
    <property type="entry name" value="FMN-dependent nitroreductase-like"/>
    <property type="match status" value="1"/>
</dbReference>
<accession>A0A3N0I2H6</accession>
<dbReference type="InterPro" id="IPR029479">
    <property type="entry name" value="Nitroreductase"/>
</dbReference>
<comment type="similarity">
    <text evidence="1">Belongs to the nitroreductase family.</text>
</comment>
<reference evidence="4 5" key="1">
    <citation type="submission" date="2018-11" db="EMBL/GenBank/DDBJ databases">
        <title>Clostridium sp. nov., a member of the family Erysipelotrichaceae isolated from pig faeces.</title>
        <authorList>
            <person name="Chang Y.-H."/>
        </authorList>
    </citation>
    <scope>NUCLEOTIDE SEQUENCE [LARGE SCALE GENOMIC DNA]</scope>
    <source>
        <strain evidence="4 5">YH-panp20</strain>
    </source>
</reference>
<dbReference type="RefSeq" id="WP_128519385.1">
    <property type="nucleotide sequence ID" value="NZ_RJQC01000001.1"/>
</dbReference>
<dbReference type="Gene3D" id="3.40.109.10">
    <property type="entry name" value="NADH Oxidase"/>
    <property type="match status" value="1"/>
</dbReference>
<dbReference type="PANTHER" id="PTHR43673">
    <property type="entry name" value="NAD(P)H NITROREDUCTASE YDGI-RELATED"/>
    <property type="match status" value="1"/>
</dbReference>
<dbReference type="AlphaFoldDB" id="A0A3N0I2H6"/>
<evidence type="ECO:0000259" key="3">
    <source>
        <dbReference type="Pfam" id="PF00881"/>
    </source>
</evidence>
<keyword evidence="5" id="KW-1185">Reference proteome</keyword>
<dbReference type="Pfam" id="PF00881">
    <property type="entry name" value="Nitroreductase"/>
    <property type="match status" value="1"/>
</dbReference>
<evidence type="ECO:0000256" key="1">
    <source>
        <dbReference type="ARBA" id="ARBA00007118"/>
    </source>
</evidence>
<sequence>MNTNDVLEQRRSIRKFKPGSITKDQIEELVHASQMAPSWKNSQTPRYYVATTEEGMNKMRAGLPQRNADHTINAVAMFVLTFKKDVAGFMKNGSPDNEAGNGWGFYDTGLASENLLLKAYDMGFGTILMGIRNEQVLREQCQIPADEIITSVIAMGVPDIHPTAPKRKEVSEIITYVDGG</sequence>
<dbReference type="GO" id="GO:0016491">
    <property type="term" value="F:oxidoreductase activity"/>
    <property type="evidence" value="ECO:0007669"/>
    <property type="project" value="UniProtKB-KW"/>
</dbReference>
<proteinExistence type="inferred from homology"/>
<keyword evidence="2" id="KW-0560">Oxidoreductase</keyword>
<dbReference type="OrthoDB" id="9812105at2"/>
<gene>
    <name evidence="4" type="ORF">EDX97_01230</name>
</gene>
<evidence type="ECO:0000313" key="4">
    <source>
        <dbReference type="EMBL" id="RNM31219.1"/>
    </source>
</evidence>
<evidence type="ECO:0000313" key="5">
    <source>
        <dbReference type="Proteomes" id="UP000276568"/>
    </source>
</evidence>